<evidence type="ECO:0000313" key="2">
    <source>
        <dbReference type="EMBL" id="TKR64778.1"/>
    </source>
</evidence>
<dbReference type="AlphaFoldDB" id="A0A4U5M7A1"/>
<name>A0A4U5M7A1_STECR</name>
<feature type="region of interest" description="Disordered" evidence="1">
    <location>
        <begin position="39"/>
        <end position="70"/>
    </location>
</feature>
<keyword evidence="3" id="KW-1185">Reference proteome</keyword>
<dbReference type="OrthoDB" id="10536500at2759"/>
<protein>
    <submittedName>
        <fullName evidence="2">Uncharacterized protein</fullName>
    </submittedName>
</protein>
<feature type="region of interest" description="Disordered" evidence="1">
    <location>
        <begin position="86"/>
        <end position="105"/>
    </location>
</feature>
<evidence type="ECO:0000256" key="1">
    <source>
        <dbReference type="SAM" id="MobiDB-lite"/>
    </source>
</evidence>
<gene>
    <name evidence="2" type="ORF">L596_025261</name>
</gene>
<reference evidence="2 3" key="2">
    <citation type="journal article" date="2019" name="G3 (Bethesda)">
        <title>Hybrid Assembly of the Genome of the Entomopathogenic Nematode Steinernema carpocapsae Identifies the X-Chromosome.</title>
        <authorList>
            <person name="Serra L."/>
            <person name="Macchietto M."/>
            <person name="Macias-Munoz A."/>
            <person name="McGill C.J."/>
            <person name="Rodriguez I.M."/>
            <person name="Rodriguez B."/>
            <person name="Murad R."/>
            <person name="Mortazavi A."/>
        </authorList>
    </citation>
    <scope>NUCLEOTIDE SEQUENCE [LARGE SCALE GENOMIC DNA]</scope>
    <source>
        <strain evidence="2 3">ALL</strain>
    </source>
</reference>
<organism evidence="2 3">
    <name type="scientific">Steinernema carpocapsae</name>
    <name type="common">Entomopathogenic nematode</name>
    <dbReference type="NCBI Taxonomy" id="34508"/>
    <lineage>
        <taxon>Eukaryota</taxon>
        <taxon>Metazoa</taxon>
        <taxon>Ecdysozoa</taxon>
        <taxon>Nematoda</taxon>
        <taxon>Chromadorea</taxon>
        <taxon>Rhabditida</taxon>
        <taxon>Tylenchina</taxon>
        <taxon>Panagrolaimomorpha</taxon>
        <taxon>Strongyloidoidea</taxon>
        <taxon>Steinernematidae</taxon>
        <taxon>Steinernema</taxon>
    </lineage>
</organism>
<comment type="caution">
    <text evidence="2">The sequence shown here is derived from an EMBL/GenBank/DDBJ whole genome shotgun (WGS) entry which is preliminary data.</text>
</comment>
<feature type="compositionally biased region" description="Low complexity" evidence="1">
    <location>
        <begin position="13"/>
        <end position="26"/>
    </location>
</feature>
<sequence length="278" mass="31931">MHRQQLCSEPKPSQQERTQQQSRSVQFQQTTQQFSCQNIQVHQKPQERPQVTQCSRQTPQVLQQPEKPQERHIPIQQVTQYPCQVPQQPDEEPVVPKGGRCQHAHKPQITDNKMEASFKTSSVFRAGTDGVFEFYLGKFESFGQLQKACIGPFAIKAEGSYLETGTHHKQTYGVHKFLNSPLLTGGADALIIRKSTSSFYDQISDGWKPELISITYKRNGQSYNKTFAFPKCEKDGWLEKNGFYVVTSRVFFYIPDSENMKIEDIHSYVIPSTLMTQF</sequence>
<proteinExistence type="predicted"/>
<reference evidence="2 3" key="1">
    <citation type="journal article" date="2015" name="Genome Biol.">
        <title>Comparative genomics of Steinernema reveals deeply conserved gene regulatory networks.</title>
        <authorList>
            <person name="Dillman A.R."/>
            <person name="Macchietto M."/>
            <person name="Porter C.F."/>
            <person name="Rogers A."/>
            <person name="Williams B."/>
            <person name="Antoshechkin I."/>
            <person name="Lee M.M."/>
            <person name="Goodwin Z."/>
            <person name="Lu X."/>
            <person name="Lewis E.E."/>
            <person name="Goodrich-Blair H."/>
            <person name="Stock S.P."/>
            <person name="Adams B.J."/>
            <person name="Sternberg P.W."/>
            <person name="Mortazavi A."/>
        </authorList>
    </citation>
    <scope>NUCLEOTIDE SEQUENCE [LARGE SCALE GENOMIC DNA]</scope>
    <source>
        <strain evidence="2 3">ALL</strain>
    </source>
</reference>
<accession>A0A4U5M7A1</accession>
<dbReference type="EMBL" id="AZBU02000009">
    <property type="protein sequence ID" value="TKR64778.1"/>
    <property type="molecule type" value="Genomic_DNA"/>
</dbReference>
<evidence type="ECO:0000313" key="3">
    <source>
        <dbReference type="Proteomes" id="UP000298663"/>
    </source>
</evidence>
<feature type="compositionally biased region" description="Polar residues" evidence="1">
    <location>
        <begin position="39"/>
        <end position="63"/>
    </location>
</feature>
<dbReference type="Proteomes" id="UP000298663">
    <property type="component" value="Unassembled WGS sequence"/>
</dbReference>
<feature type="region of interest" description="Disordered" evidence="1">
    <location>
        <begin position="1"/>
        <end position="26"/>
    </location>
</feature>